<dbReference type="HOGENOM" id="CLU_2867370_0_0_1"/>
<dbReference type="InParanoid" id="A0A067MC68"/>
<proteinExistence type="predicted"/>
<gene>
    <name evidence="1" type="ORF">BOTBODRAFT_37054</name>
</gene>
<keyword evidence="2" id="KW-1185">Reference proteome</keyword>
<dbReference type="AlphaFoldDB" id="A0A067MC68"/>
<organism evidence="1 2">
    <name type="scientific">Botryobasidium botryosum (strain FD-172 SS1)</name>
    <dbReference type="NCBI Taxonomy" id="930990"/>
    <lineage>
        <taxon>Eukaryota</taxon>
        <taxon>Fungi</taxon>
        <taxon>Dikarya</taxon>
        <taxon>Basidiomycota</taxon>
        <taxon>Agaricomycotina</taxon>
        <taxon>Agaricomycetes</taxon>
        <taxon>Cantharellales</taxon>
        <taxon>Botryobasidiaceae</taxon>
        <taxon>Botryobasidium</taxon>
    </lineage>
</organism>
<accession>A0A067MC68</accession>
<protein>
    <submittedName>
        <fullName evidence="1">Uncharacterized protein</fullName>
    </submittedName>
</protein>
<sequence>MPCYRDLGPFEVVDINTIEVLVGRVKRPNSQDWFIIERDGIFARIQLADDDELEREASRALRET</sequence>
<dbReference type="OrthoDB" id="6613063at2759"/>
<name>A0A067MC68_BOTB1</name>
<evidence type="ECO:0000313" key="1">
    <source>
        <dbReference type="EMBL" id="KDQ09482.1"/>
    </source>
</evidence>
<dbReference type="EMBL" id="KL198078">
    <property type="protein sequence ID" value="KDQ09482.1"/>
    <property type="molecule type" value="Genomic_DNA"/>
</dbReference>
<dbReference type="Proteomes" id="UP000027195">
    <property type="component" value="Unassembled WGS sequence"/>
</dbReference>
<reference evidence="2" key="1">
    <citation type="journal article" date="2014" name="Proc. Natl. Acad. Sci. U.S.A.">
        <title>Extensive sampling of basidiomycete genomes demonstrates inadequacy of the white-rot/brown-rot paradigm for wood decay fungi.</title>
        <authorList>
            <person name="Riley R."/>
            <person name="Salamov A.A."/>
            <person name="Brown D.W."/>
            <person name="Nagy L.G."/>
            <person name="Floudas D."/>
            <person name="Held B.W."/>
            <person name="Levasseur A."/>
            <person name="Lombard V."/>
            <person name="Morin E."/>
            <person name="Otillar R."/>
            <person name="Lindquist E.A."/>
            <person name="Sun H."/>
            <person name="LaButti K.M."/>
            <person name="Schmutz J."/>
            <person name="Jabbour D."/>
            <person name="Luo H."/>
            <person name="Baker S.E."/>
            <person name="Pisabarro A.G."/>
            <person name="Walton J.D."/>
            <person name="Blanchette R.A."/>
            <person name="Henrissat B."/>
            <person name="Martin F."/>
            <person name="Cullen D."/>
            <person name="Hibbett D.S."/>
            <person name="Grigoriev I.V."/>
        </authorList>
    </citation>
    <scope>NUCLEOTIDE SEQUENCE [LARGE SCALE GENOMIC DNA]</scope>
    <source>
        <strain evidence="2">FD-172 SS1</strain>
    </source>
</reference>
<evidence type="ECO:0000313" key="2">
    <source>
        <dbReference type="Proteomes" id="UP000027195"/>
    </source>
</evidence>